<evidence type="ECO:0000313" key="1">
    <source>
        <dbReference type="EMBL" id="UNM94935.1"/>
    </source>
</evidence>
<protein>
    <submittedName>
        <fullName evidence="1">Uncharacterized protein</fullName>
    </submittedName>
</protein>
<gene>
    <name evidence="1" type="ORF">MMG00_06670</name>
</gene>
<keyword evidence="2" id="KW-1185">Reference proteome</keyword>
<organism evidence="1 2">
    <name type="scientific">Ignatzschineria rhizosphaerae</name>
    <dbReference type="NCBI Taxonomy" id="2923279"/>
    <lineage>
        <taxon>Bacteria</taxon>
        <taxon>Pseudomonadati</taxon>
        <taxon>Pseudomonadota</taxon>
        <taxon>Gammaproteobacteria</taxon>
        <taxon>Cardiobacteriales</taxon>
        <taxon>Ignatzschineriaceae</taxon>
        <taxon>Ignatzschineria</taxon>
    </lineage>
</organism>
<name>A0ABY3X2D2_9GAMM</name>
<accession>A0ABY3X2D2</accession>
<proteinExistence type="predicted"/>
<reference evidence="1 2" key="1">
    <citation type="submission" date="2022-03" db="EMBL/GenBank/DDBJ databases">
        <title>Ignatzschineria rhizosphaerae HR5S32.</title>
        <authorList>
            <person name="Sun J.Q."/>
            <person name="Feng J.Y."/>
        </authorList>
    </citation>
    <scope>NUCLEOTIDE SEQUENCE [LARGE SCALE GENOMIC DNA]</scope>
    <source>
        <strain evidence="1 2">HR5S32</strain>
    </source>
</reference>
<dbReference type="EMBL" id="CP093379">
    <property type="protein sequence ID" value="UNM94935.1"/>
    <property type="molecule type" value="Genomic_DNA"/>
</dbReference>
<dbReference type="Proteomes" id="UP000829542">
    <property type="component" value="Chromosome"/>
</dbReference>
<dbReference type="RefSeq" id="WP_242146680.1">
    <property type="nucleotide sequence ID" value="NZ_CP093379.1"/>
</dbReference>
<sequence>MMYPNHAFFTKKLITIYLIILMGFCHNIIYAETIANYIPKNHYLQDFIKTDLNQDGKTDYLLLTKSMSLEAIEENRFEQVVDRNRRGIIVLLKQDIGYQKIAENLTLFDSEFEDGGVYFPPDLSINIIQDKITFHYAHGRYGYWFYTFRLQDNALKLIGFEAHSNRGPDPISIISVNYLTQKVKYARNITESQFNEKWVEKWKTIPNLPLLDINDIPTIHDDKLFDITHGIDLDFLD</sequence>
<evidence type="ECO:0000313" key="2">
    <source>
        <dbReference type="Proteomes" id="UP000829542"/>
    </source>
</evidence>